<dbReference type="InterPro" id="IPR032675">
    <property type="entry name" value="LRR_dom_sf"/>
</dbReference>
<keyword evidence="2" id="KW-1185">Reference proteome</keyword>
<reference evidence="1 2" key="1">
    <citation type="submission" date="2014-04" db="EMBL/GenBank/DDBJ databases">
        <authorList>
            <consortium name="DOE Joint Genome Institute"/>
            <person name="Kuo A."/>
            <person name="Gay G."/>
            <person name="Dore J."/>
            <person name="Kohler A."/>
            <person name="Nagy L.G."/>
            <person name="Floudas D."/>
            <person name="Copeland A."/>
            <person name="Barry K.W."/>
            <person name="Cichocki N."/>
            <person name="Veneault-Fourrey C."/>
            <person name="LaButti K."/>
            <person name="Lindquist E.A."/>
            <person name="Lipzen A."/>
            <person name="Lundell T."/>
            <person name="Morin E."/>
            <person name="Murat C."/>
            <person name="Sun H."/>
            <person name="Tunlid A."/>
            <person name="Henrissat B."/>
            <person name="Grigoriev I.V."/>
            <person name="Hibbett D.S."/>
            <person name="Martin F."/>
            <person name="Nordberg H.P."/>
            <person name="Cantor M.N."/>
            <person name="Hua S.X."/>
        </authorList>
    </citation>
    <scope>NUCLEOTIDE SEQUENCE [LARGE SCALE GENOMIC DNA]</scope>
    <source>
        <strain evidence="2">h7</strain>
    </source>
</reference>
<dbReference type="EMBL" id="KN831785">
    <property type="protein sequence ID" value="KIM39542.1"/>
    <property type="molecule type" value="Genomic_DNA"/>
</dbReference>
<evidence type="ECO:0000313" key="2">
    <source>
        <dbReference type="Proteomes" id="UP000053424"/>
    </source>
</evidence>
<reference evidence="2" key="2">
    <citation type="submission" date="2015-01" db="EMBL/GenBank/DDBJ databases">
        <title>Evolutionary Origins and Diversification of the Mycorrhizal Mutualists.</title>
        <authorList>
            <consortium name="DOE Joint Genome Institute"/>
            <consortium name="Mycorrhizal Genomics Consortium"/>
            <person name="Kohler A."/>
            <person name="Kuo A."/>
            <person name="Nagy L.G."/>
            <person name="Floudas D."/>
            <person name="Copeland A."/>
            <person name="Barry K.W."/>
            <person name="Cichocki N."/>
            <person name="Veneault-Fourrey C."/>
            <person name="LaButti K."/>
            <person name="Lindquist E.A."/>
            <person name="Lipzen A."/>
            <person name="Lundell T."/>
            <person name="Morin E."/>
            <person name="Murat C."/>
            <person name="Riley R."/>
            <person name="Ohm R."/>
            <person name="Sun H."/>
            <person name="Tunlid A."/>
            <person name="Henrissat B."/>
            <person name="Grigoriev I.V."/>
            <person name="Hibbett D.S."/>
            <person name="Martin F."/>
        </authorList>
    </citation>
    <scope>NUCLEOTIDE SEQUENCE [LARGE SCALE GENOMIC DNA]</scope>
    <source>
        <strain evidence="2">h7</strain>
    </source>
</reference>
<sequence length="484" mass="55464">MTTSTAHHLPQELLDRFVDDLGEEYLNSFTFNYGDQISRMALQACLSVSRSFHDRAAIYLFRQVLFTDKAGREMSTRFSLLREIMPPSVDGQIPGIASYIKRFTLILNGLRPSPRELYQEENEGQQDVIKNLSNEELSAILRDLRSDSYGIEILVIRITTMRNVKWTILPPHFQSAMLFLIRSPHLTSLQLHKFSRLPPTLLNGTTLKDVRLEQLDMSDREAPESPVVHTPETPLLPCPKLEVFQTDNAFPVDFDPITSPLTQLKKLKTYSLLPDHYRDTRRILELACHSLEVIRLDFSGDIDFPSGTINIESIPNLRFLTIMHFRSFGTPFHPTNDTNTNIICEILNTTTPLPKLTELDLEFHFNEVNVHETFLHPHPHPTSYWQRLDRQLTGGKYPSLEKFKLELSCDIILENAEIAFDKKSFLRTTRARFREAFPRICASEKIEFEIVNDASVIREGDNGGYSDIGGSDSDSAFVSDEVEF</sequence>
<dbReference type="Gene3D" id="3.80.10.10">
    <property type="entry name" value="Ribonuclease Inhibitor"/>
    <property type="match status" value="1"/>
</dbReference>
<dbReference type="AlphaFoldDB" id="A0A0C2YES5"/>
<dbReference type="HOGENOM" id="CLU_050558_0_0_1"/>
<accession>A0A0C2YES5</accession>
<evidence type="ECO:0000313" key="1">
    <source>
        <dbReference type="EMBL" id="KIM39542.1"/>
    </source>
</evidence>
<dbReference type="Proteomes" id="UP000053424">
    <property type="component" value="Unassembled WGS sequence"/>
</dbReference>
<dbReference type="SUPFAM" id="SSF52047">
    <property type="entry name" value="RNI-like"/>
    <property type="match status" value="1"/>
</dbReference>
<dbReference type="OrthoDB" id="3047552at2759"/>
<gene>
    <name evidence="1" type="ORF">M413DRAFT_192833</name>
</gene>
<name>A0A0C2YES5_HEBCY</name>
<organism evidence="1 2">
    <name type="scientific">Hebeloma cylindrosporum</name>
    <dbReference type="NCBI Taxonomy" id="76867"/>
    <lineage>
        <taxon>Eukaryota</taxon>
        <taxon>Fungi</taxon>
        <taxon>Dikarya</taxon>
        <taxon>Basidiomycota</taxon>
        <taxon>Agaricomycotina</taxon>
        <taxon>Agaricomycetes</taxon>
        <taxon>Agaricomycetidae</taxon>
        <taxon>Agaricales</taxon>
        <taxon>Agaricineae</taxon>
        <taxon>Hymenogastraceae</taxon>
        <taxon>Hebeloma</taxon>
    </lineage>
</organism>
<protein>
    <recommendedName>
        <fullName evidence="3">F-box domain-containing protein</fullName>
    </recommendedName>
</protein>
<evidence type="ECO:0008006" key="3">
    <source>
        <dbReference type="Google" id="ProtNLM"/>
    </source>
</evidence>
<proteinExistence type="predicted"/>